<accession>A0A6J5TB25</accession>
<sequence length="341" mass="36801">MNAAKLRIAESIKQSIEERRQITVDLSEASQLTGSGNAKGGRTLFDDAFAALRYANPFRMNARVIKKTVGSLAQFVAKKGDALDATNPWLYALSVDTGNTDTAYWQLPVRALTAQLPIRTAALDDIEGLMDTLLEDLSLEFGKQEALSMAINNDQSGTTTTTTGGVDGLRGLDTYADDTATHLSAYGSSGNAITNGLHTIAAFSDPQTGGYVNFSQMMQYLPAQYQNSPNLAWHIHPNVIQAFQVVADGAGGLPAVQMSEGSWGRAIAGIPVIPNGYLSTASTKHSVYLADWSRFLTIVDVEEIKVQAFEQTKPGYTTLLVEKRMACSVRDPFAGVRIRNV</sequence>
<feature type="domain" description="Phage capsid-like C-terminal" evidence="3">
    <location>
        <begin position="99"/>
        <end position="333"/>
    </location>
</feature>
<dbReference type="SUPFAM" id="SSF56563">
    <property type="entry name" value="Major capsid protein gp5"/>
    <property type="match status" value="1"/>
</dbReference>
<dbReference type="EMBL" id="LR797826">
    <property type="protein sequence ID" value="CAB4242195.1"/>
    <property type="molecule type" value="Genomic_DNA"/>
</dbReference>
<dbReference type="Gene3D" id="3.30.2320.10">
    <property type="entry name" value="hypothetical protein PF0899 domain"/>
    <property type="match status" value="1"/>
</dbReference>
<keyword evidence="2" id="KW-0946">Virion</keyword>
<evidence type="ECO:0000313" key="4">
    <source>
        <dbReference type="EMBL" id="CAB4242195.1"/>
    </source>
</evidence>
<dbReference type="Gene3D" id="3.30.2400.10">
    <property type="entry name" value="Major capsid protein gp5"/>
    <property type="match status" value="1"/>
</dbReference>
<protein>
    <submittedName>
        <fullName evidence="4">Major_cap_HK97, phage major capsid protein, HK97 family</fullName>
    </submittedName>
</protein>
<evidence type="ECO:0000256" key="1">
    <source>
        <dbReference type="ARBA" id="ARBA00004328"/>
    </source>
</evidence>
<evidence type="ECO:0000256" key="2">
    <source>
        <dbReference type="ARBA" id="ARBA00022844"/>
    </source>
</evidence>
<gene>
    <name evidence="4" type="ORF">UFOVP83_23</name>
</gene>
<dbReference type="NCBIfam" id="TIGR01554">
    <property type="entry name" value="major_cap_HK97"/>
    <property type="match status" value="1"/>
</dbReference>
<dbReference type="Pfam" id="PF05065">
    <property type="entry name" value="Phage_capsid"/>
    <property type="match status" value="1"/>
</dbReference>
<organism evidence="4">
    <name type="scientific">uncultured Caudovirales phage</name>
    <dbReference type="NCBI Taxonomy" id="2100421"/>
    <lineage>
        <taxon>Viruses</taxon>
        <taxon>Duplodnaviria</taxon>
        <taxon>Heunggongvirae</taxon>
        <taxon>Uroviricota</taxon>
        <taxon>Caudoviricetes</taxon>
        <taxon>Peduoviridae</taxon>
        <taxon>Maltschvirus</taxon>
        <taxon>Maltschvirus maltsch</taxon>
    </lineage>
</organism>
<evidence type="ECO:0000259" key="3">
    <source>
        <dbReference type="Pfam" id="PF05065"/>
    </source>
</evidence>
<comment type="subcellular location">
    <subcellularLocation>
        <location evidence="1">Virion</location>
    </subcellularLocation>
</comment>
<reference evidence="4" key="1">
    <citation type="submission" date="2020-05" db="EMBL/GenBank/DDBJ databases">
        <authorList>
            <person name="Chiriac C."/>
            <person name="Salcher M."/>
            <person name="Ghai R."/>
            <person name="Kavagutti S V."/>
        </authorList>
    </citation>
    <scope>NUCLEOTIDE SEQUENCE</scope>
</reference>
<name>A0A6J5TB25_9CAUD</name>
<dbReference type="InterPro" id="IPR054612">
    <property type="entry name" value="Phage_capsid-like_C"/>
</dbReference>
<dbReference type="GO" id="GO:0044423">
    <property type="term" value="C:virion component"/>
    <property type="evidence" value="ECO:0007669"/>
    <property type="project" value="UniProtKB-KW"/>
</dbReference>
<dbReference type="InterPro" id="IPR024455">
    <property type="entry name" value="Phage_capsid"/>
</dbReference>
<proteinExistence type="predicted"/>